<dbReference type="HAMAP" id="MF_00056">
    <property type="entry name" value="KDO8P_synth"/>
    <property type="match status" value="1"/>
</dbReference>
<reference evidence="10" key="1">
    <citation type="submission" date="2021-03" db="EMBL/GenBank/DDBJ databases">
        <authorList>
            <person name="Wang G."/>
        </authorList>
    </citation>
    <scope>NUCLEOTIDE SEQUENCE</scope>
    <source>
        <strain evidence="10">KCTC 12899</strain>
    </source>
</reference>
<evidence type="ECO:0000256" key="2">
    <source>
        <dbReference type="ARBA" id="ARBA00004756"/>
    </source>
</evidence>
<dbReference type="GO" id="GO:0019294">
    <property type="term" value="P:keto-3-deoxy-D-manno-octulosonic acid biosynthetic process"/>
    <property type="evidence" value="ECO:0007669"/>
    <property type="project" value="UniProtKB-UniRule"/>
</dbReference>
<evidence type="ECO:0000256" key="1">
    <source>
        <dbReference type="ARBA" id="ARBA00004496"/>
    </source>
</evidence>
<organism evidence="10 11">
    <name type="scientific">Acanthopleuribacter pedis</name>
    <dbReference type="NCBI Taxonomy" id="442870"/>
    <lineage>
        <taxon>Bacteria</taxon>
        <taxon>Pseudomonadati</taxon>
        <taxon>Acidobacteriota</taxon>
        <taxon>Holophagae</taxon>
        <taxon>Acanthopleuribacterales</taxon>
        <taxon>Acanthopleuribacteraceae</taxon>
        <taxon>Acanthopleuribacter</taxon>
    </lineage>
</organism>
<dbReference type="Pfam" id="PF00793">
    <property type="entry name" value="DAHP_synth_1"/>
    <property type="match status" value="1"/>
</dbReference>
<dbReference type="NCBIfam" id="NF003543">
    <property type="entry name" value="PRK05198.1"/>
    <property type="match status" value="1"/>
</dbReference>
<dbReference type="InterPro" id="IPR006269">
    <property type="entry name" value="KDO8P_synthase"/>
</dbReference>
<comment type="similarity">
    <text evidence="4 8">Belongs to the KdsA family.</text>
</comment>
<evidence type="ECO:0000256" key="4">
    <source>
        <dbReference type="ARBA" id="ARBA00010499"/>
    </source>
</evidence>
<comment type="subcellular location">
    <subcellularLocation>
        <location evidence="1 8">Cytoplasm</location>
    </subcellularLocation>
</comment>
<sequence length="274" mass="29817">MSFSIEIGGKTFSAGGAQLLIAGPCMIESEQHAMTMAKHISQRVKQYADNFLWVFKASFDKANRSSGDTPRGPGMDEGLRILERIKNEFNVPVLTDIHESYQAKPVAEVVDILQIPAFLCRQTDLLLAAAATGRVVNVKKGQFVAPHDMGRPIEKIREAGNPAAMITERGTSFGYNNLVVDYAGLYVMRQHGAPIIFDTTHCVQLPGGMGKVSGGRREVAPYMAKAAAAFGVDGFFMEVHDNPDQALSDGPNQLNLPLFEELLPRLVAVREAVS</sequence>
<comment type="pathway">
    <text evidence="2">Bacterial outer membrane biogenesis; lipopolysaccharide biosynthesis.</text>
</comment>
<comment type="caution">
    <text evidence="10">The sequence shown here is derived from an EMBL/GenBank/DDBJ whole genome shotgun (WGS) entry which is preliminary data.</text>
</comment>
<comment type="pathway">
    <text evidence="3 8">Carbohydrate biosynthesis; 3-deoxy-D-manno-octulosonate biosynthesis; 3-deoxy-D-manno-octulosonate from D-ribulose 5-phosphate: step 2/3.</text>
</comment>
<feature type="domain" description="DAHP synthetase I/KDSA" evidence="9">
    <location>
        <begin position="15"/>
        <end position="267"/>
    </location>
</feature>
<evidence type="ECO:0000256" key="3">
    <source>
        <dbReference type="ARBA" id="ARBA00004845"/>
    </source>
</evidence>
<keyword evidence="11" id="KW-1185">Reference proteome</keyword>
<dbReference type="InterPro" id="IPR006218">
    <property type="entry name" value="DAHP1/KDSA"/>
</dbReference>
<keyword evidence="6 8" id="KW-0808">Transferase</keyword>
<dbReference type="PANTHER" id="PTHR21057">
    <property type="entry name" value="PHOSPHO-2-DEHYDRO-3-DEOXYHEPTONATE ALDOLASE"/>
    <property type="match status" value="1"/>
</dbReference>
<evidence type="ECO:0000313" key="11">
    <source>
        <dbReference type="Proteomes" id="UP000664417"/>
    </source>
</evidence>
<evidence type="ECO:0000313" key="10">
    <source>
        <dbReference type="EMBL" id="MBO1317534.1"/>
    </source>
</evidence>
<evidence type="ECO:0000256" key="6">
    <source>
        <dbReference type="ARBA" id="ARBA00022679"/>
    </source>
</evidence>
<gene>
    <name evidence="8 10" type="primary">kdsA</name>
    <name evidence="10" type="ORF">J3U88_03610</name>
</gene>
<dbReference type="NCBIfam" id="TIGR01362">
    <property type="entry name" value="KDO8P_synth"/>
    <property type="match status" value="1"/>
</dbReference>
<dbReference type="SUPFAM" id="SSF51569">
    <property type="entry name" value="Aldolase"/>
    <property type="match status" value="1"/>
</dbReference>
<dbReference type="RefSeq" id="WP_207856803.1">
    <property type="nucleotide sequence ID" value="NZ_JAFREP010000003.1"/>
</dbReference>
<comment type="catalytic activity">
    <reaction evidence="7 8">
        <text>D-arabinose 5-phosphate + phosphoenolpyruvate + H2O = 3-deoxy-alpha-D-manno-2-octulosonate-8-phosphate + phosphate</text>
        <dbReference type="Rhea" id="RHEA:14053"/>
        <dbReference type="ChEBI" id="CHEBI:15377"/>
        <dbReference type="ChEBI" id="CHEBI:43474"/>
        <dbReference type="ChEBI" id="CHEBI:57693"/>
        <dbReference type="ChEBI" id="CHEBI:58702"/>
        <dbReference type="ChEBI" id="CHEBI:85985"/>
        <dbReference type="EC" id="2.5.1.55"/>
    </reaction>
</comment>
<dbReference type="AlphaFoldDB" id="A0A8J7U2B6"/>
<keyword evidence="8" id="KW-0448">Lipopolysaccharide biosynthesis</keyword>
<dbReference type="InterPro" id="IPR013785">
    <property type="entry name" value="Aldolase_TIM"/>
</dbReference>
<dbReference type="UniPathway" id="UPA00030"/>
<dbReference type="Gene3D" id="3.20.20.70">
    <property type="entry name" value="Aldolase class I"/>
    <property type="match status" value="1"/>
</dbReference>
<dbReference type="UniPathway" id="UPA00357">
    <property type="reaction ID" value="UER00474"/>
</dbReference>
<protein>
    <recommendedName>
        <fullName evidence="8">2-dehydro-3-deoxyphosphooctonate aldolase</fullName>
        <ecNumber evidence="8">2.5.1.55</ecNumber>
    </recommendedName>
    <alternativeName>
        <fullName evidence="8">3-deoxy-D-manno-octulosonic acid 8-phosphate synthase</fullName>
    </alternativeName>
    <alternativeName>
        <fullName evidence="8">KDO-8-phosphate synthase</fullName>
        <shortName evidence="8">KDO 8-P synthase</shortName>
        <shortName evidence="8">KDOPS</shortName>
    </alternativeName>
    <alternativeName>
        <fullName evidence="8">Phospho-2-dehydro-3-deoxyoctonate aldolase</fullName>
    </alternativeName>
</protein>
<keyword evidence="5 8" id="KW-0963">Cytoplasm</keyword>
<dbReference type="GO" id="GO:0005737">
    <property type="term" value="C:cytoplasm"/>
    <property type="evidence" value="ECO:0007669"/>
    <property type="project" value="UniProtKB-SubCell"/>
</dbReference>
<dbReference type="EC" id="2.5.1.55" evidence="8"/>
<evidence type="ECO:0000259" key="9">
    <source>
        <dbReference type="Pfam" id="PF00793"/>
    </source>
</evidence>
<dbReference type="GO" id="GO:0008676">
    <property type="term" value="F:3-deoxy-8-phosphooctulonate synthase activity"/>
    <property type="evidence" value="ECO:0007669"/>
    <property type="project" value="UniProtKB-UniRule"/>
</dbReference>
<name>A0A8J7U2B6_9BACT</name>
<dbReference type="EMBL" id="JAFREP010000003">
    <property type="protein sequence ID" value="MBO1317534.1"/>
    <property type="molecule type" value="Genomic_DNA"/>
</dbReference>
<dbReference type="Proteomes" id="UP000664417">
    <property type="component" value="Unassembled WGS sequence"/>
</dbReference>
<evidence type="ECO:0000256" key="8">
    <source>
        <dbReference type="HAMAP-Rule" id="MF_00056"/>
    </source>
</evidence>
<proteinExistence type="inferred from homology"/>
<evidence type="ECO:0000256" key="5">
    <source>
        <dbReference type="ARBA" id="ARBA00022490"/>
    </source>
</evidence>
<evidence type="ECO:0000256" key="7">
    <source>
        <dbReference type="ARBA" id="ARBA00049112"/>
    </source>
</evidence>
<accession>A0A8J7U2B6</accession>